<organism evidence="2 3">
    <name type="scientific">Tenacibaculum polynesiense</name>
    <dbReference type="NCBI Taxonomy" id="3137857"/>
    <lineage>
        <taxon>Bacteria</taxon>
        <taxon>Pseudomonadati</taxon>
        <taxon>Bacteroidota</taxon>
        <taxon>Flavobacteriia</taxon>
        <taxon>Flavobacteriales</taxon>
        <taxon>Flavobacteriaceae</taxon>
        <taxon>Tenacibaculum</taxon>
    </lineage>
</organism>
<comment type="caution">
    <text evidence="2">The sequence shown here is derived from an EMBL/GenBank/DDBJ whole genome shotgun (WGS) entry which is preliminary data.</text>
</comment>
<gene>
    <name evidence="2" type="ORF">T190423A01A_50154</name>
</gene>
<evidence type="ECO:0000259" key="1">
    <source>
        <dbReference type="Pfam" id="PF08241"/>
    </source>
</evidence>
<dbReference type="GO" id="GO:0032259">
    <property type="term" value="P:methylation"/>
    <property type="evidence" value="ECO:0007669"/>
    <property type="project" value="UniProtKB-KW"/>
</dbReference>
<dbReference type="EMBL" id="CAXJIO010000014">
    <property type="protein sequence ID" value="CAL2103906.1"/>
    <property type="molecule type" value="Genomic_DNA"/>
</dbReference>
<dbReference type="InterPro" id="IPR029063">
    <property type="entry name" value="SAM-dependent_MTases_sf"/>
</dbReference>
<dbReference type="Pfam" id="PF08241">
    <property type="entry name" value="Methyltransf_11"/>
    <property type="match status" value="1"/>
</dbReference>
<feature type="domain" description="Methyltransferase type 11" evidence="1">
    <location>
        <begin position="54"/>
        <end position="152"/>
    </location>
</feature>
<proteinExistence type="predicted"/>
<keyword evidence="3" id="KW-1185">Reference proteome</keyword>
<sequence length="219" mass="24848">MKFSKEDLLALESQLSHPTGTKGISVAENMATSNLSMITTSFESLNIQDKETVLEIGHGNASHVQKVLQKVKGVSFTGLEISKTMHKEALKNIVSLKNDLELTFKLYNGVNFPFENNSFDKIASINTLYFWKQPKVILNELYRILKSKGKIALCYADKDFMETLPFVGSKFRLYDKEEILKLINSSPLQLASFKSFEETVKNKLGEIVQRNYNIIVLNK</sequence>
<keyword evidence="2" id="KW-0489">Methyltransferase</keyword>
<name>A0ABM9PE67_9FLAO</name>
<keyword evidence="2" id="KW-0808">Transferase</keyword>
<dbReference type="InterPro" id="IPR013216">
    <property type="entry name" value="Methyltransf_11"/>
</dbReference>
<evidence type="ECO:0000313" key="3">
    <source>
        <dbReference type="Proteomes" id="UP001497527"/>
    </source>
</evidence>
<dbReference type="CDD" id="cd02440">
    <property type="entry name" value="AdoMet_MTases"/>
    <property type="match status" value="1"/>
</dbReference>
<protein>
    <submittedName>
        <fullName evidence="2">Methyltransferase domain-containing protein</fullName>
    </submittedName>
</protein>
<dbReference type="Gene3D" id="3.40.50.150">
    <property type="entry name" value="Vaccinia Virus protein VP39"/>
    <property type="match status" value="1"/>
</dbReference>
<dbReference type="SUPFAM" id="SSF53335">
    <property type="entry name" value="S-adenosyl-L-methionine-dependent methyltransferases"/>
    <property type="match status" value="1"/>
</dbReference>
<accession>A0ABM9PE67</accession>
<evidence type="ECO:0000313" key="2">
    <source>
        <dbReference type="EMBL" id="CAL2103906.1"/>
    </source>
</evidence>
<reference evidence="2 3" key="1">
    <citation type="submission" date="2024-05" db="EMBL/GenBank/DDBJ databases">
        <authorList>
            <person name="Duchaud E."/>
        </authorList>
    </citation>
    <scope>NUCLEOTIDE SEQUENCE [LARGE SCALE GENOMIC DNA]</scope>
    <source>
        <strain evidence="2">Ena-SAMPLE-TAB-13-05-2024-13:56:06:370-140308</strain>
    </source>
</reference>
<dbReference type="RefSeq" id="WP_348718139.1">
    <property type="nucleotide sequence ID" value="NZ_CAXJIO010000014.1"/>
</dbReference>
<dbReference type="Proteomes" id="UP001497527">
    <property type="component" value="Unassembled WGS sequence"/>
</dbReference>
<dbReference type="GO" id="GO:0008168">
    <property type="term" value="F:methyltransferase activity"/>
    <property type="evidence" value="ECO:0007669"/>
    <property type="project" value="UniProtKB-KW"/>
</dbReference>